<dbReference type="RefSeq" id="WP_091241135.1">
    <property type="nucleotide sequence ID" value="NZ_FNAG01000003.1"/>
</dbReference>
<proteinExistence type="predicted"/>
<organism evidence="1 2">
    <name type="scientific">Aquimonas voraii</name>
    <dbReference type="NCBI Taxonomy" id="265719"/>
    <lineage>
        <taxon>Bacteria</taxon>
        <taxon>Pseudomonadati</taxon>
        <taxon>Pseudomonadota</taxon>
        <taxon>Gammaproteobacteria</taxon>
        <taxon>Lysobacterales</taxon>
        <taxon>Lysobacteraceae</taxon>
        <taxon>Aquimonas</taxon>
    </lineage>
</organism>
<dbReference type="Gene3D" id="3.40.630.30">
    <property type="match status" value="1"/>
</dbReference>
<dbReference type="Proteomes" id="UP000199603">
    <property type="component" value="Unassembled WGS sequence"/>
</dbReference>
<reference evidence="1 2" key="1">
    <citation type="submission" date="2016-10" db="EMBL/GenBank/DDBJ databases">
        <authorList>
            <person name="de Groot N.N."/>
        </authorList>
    </citation>
    <scope>NUCLEOTIDE SEQUENCE [LARGE SCALE GENOMIC DNA]</scope>
    <source>
        <strain evidence="1 2">DSM 16957</strain>
    </source>
</reference>
<dbReference type="SUPFAM" id="SSF55729">
    <property type="entry name" value="Acyl-CoA N-acyltransferases (Nat)"/>
    <property type="match status" value="1"/>
</dbReference>
<name>A0A1G6VHX0_9GAMM</name>
<protein>
    <recommendedName>
        <fullName evidence="3">Acetyltransferase (GNAT) family protein</fullName>
    </recommendedName>
</protein>
<dbReference type="EMBL" id="FNAG01000003">
    <property type="protein sequence ID" value="SDD53114.1"/>
    <property type="molecule type" value="Genomic_DNA"/>
</dbReference>
<evidence type="ECO:0008006" key="3">
    <source>
        <dbReference type="Google" id="ProtNLM"/>
    </source>
</evidence>
<sequence>MTAADASPLVLSLACEPAHFEGILDLQRRNLRQSLSEAQQAQDGFVYVEHDLPLLTRMAARSPQAIALADARVVGYSLSMRPSMGEWLPALQPMFEQFERMQWRGRRLGDFSYVVGGQVCVDPAWRGRGLIGALYTCIRDAAGPDVELCMTEIALRNTVSRRAHERIGFVEVGRYSDAHEDWSVVAWPWWDAR</sequence>
<evidence type="ECO:0000313" key="1">
    <source>
        <dbReference type="EMBL" id="SDD53114.1"/>
    </source>
</evidence>
<dbReference type="InterPro" id="IPR016181">
    <property type="entry name" value="Acyl_CoA_acyltransferase"/>
</dbReference>
<accession>A0A1G6VHX0</accession>
<gene>
    <name evidence="1" type="ORF">SAMN04488509_10391</name>
</gene>
<dbReference type="AlphaFoldDB" id="A0A1G6VHX0"/>
<dbReference type="STRING" id="265719.SAMN04488509_10391"/>
<keyword evidence="2" id="KW-1185">Reference proteome</keyword>
<dbReference type="OrthoDB" id="5459937at2"/>
<evidence type="ECO:0000313" key="2">
    <source>
        <dbReference type="Proteomes" id="UP000199603"/>
    </source>
</evidence>